<evidence type="ECO:0000313" key="5">
    <source>
        <dbReference type="Proteomes" id="UP000198575"/>
    </source>
</evidence>
<dbReference type="GO" id="GO:0009279">
    <property type="term" value="C:cell outer membrane"/>
    <property type="evidence" value="ECO:0007669"/>
    <property type="project" value="UniProtKB-SubCell"/>
</dbReference>
<dbReference type="NCBIfam" id="TIGR01845">
    <property type="entry name" value="outer_NodT"/>
    <property type="match status" value="1"/>
</dbReference>
<dbReference type="GO" id="GO:0015562">
    <property type="term" value="F:efflux transmembrane transporter activity"/>
    <property type="evidence" value="ECO:0007669"/>
    <property type="project" value="InterPro"/>
</dbReference>
<dbReference type="InterPro" id="IPR010131">
    <property type="entry name" value="MdtP/NodT-like"/>
</dbReference>
<dbReference type="EMBL" id="FOVF01000050">
    <property type="protein sequence ID" value="SFN69451.1"/>
    <property type="molecule type" value="Genomic_DNA"/>
</dbReference>
<gene>
    <name evidence="4" type="ORF">SAMN05216289_15012</name>
</gene>
<organism evidence="4 5">
    <name type="scientific">Dokdonella immobilis</name>
    <dbReference type="NCBI Taxonomy" id="578942"/>
    <lineage>
        <taxon>Bacteria</taxon>
        <taxon>Pseudomonadati</taxon>
        <taxon>Pseudomonadota</taxon>
        <taxon>Gammaproteobacteria</taxon>
        <taxon>Lysobacterales</taxon>
        <taxon>Rhodanobacteraceae</taxon>
        <taxon>Dokdonella</taxon>
    </lineage>
</organism>
<dbReference type="OrthoDB" id="9770517at2"/>
<keyword evidence="3" id="KW-0175">Coiled coil</keyword>
<keyword evidence="2" id="KW-1134">Transmembrane beta strand</keyword>
<dbReference type="STRING" id="578942.SAMN05216289_15012"/>
<dbReference type="AlphaFoldDB" id="A0A1I5B4A6"/>
<keyword evidence="2 4" id="KW-0449">Lipoprotein</keyword>
<dbReference type="PROSITE" id="PS51257">
    <property type="entry name" value="PROKAR_LIPOPROTEIN"/>
    <property type="match status" value="1"/>
</dbReference>
<dbReference type="PANTHER" id="PTHR30203">
    <property type="entry name" value="OUTER MEMBRANE CATION EFFLUX PROTEIN"/>
    <property type="match status" value="1"/>
</dbReference>
<dbReference type="Proteomes" id="UP000198575">
    <property type="component" value="Unassembled WGS sequence"/>
</dbReference>
<dbReference type="Gene3D" id="2.20.200.10">
    <property type="entry name" value="Outer membrane efflux proteins (OEP)"/>
    <property type="match status" value="1"/>
</dbReference>
<evidence type="ECO:0000313" key="4">
    <source>
        <dbReference type="EMBL" id="SFN69451.1"/>
    </source>
</evidence>
<evidence type="ECO:0000256" key="1">
    <source>
        <dbReference type="ARBA" id="ARBA00007613"/>
    </source>
</evidence>
<dbReference type="PANTHER" id="PTHR30203:SF25">
    <property type="entry name" value="OUTER MEMBRANE PROTEIN-RELATED"/>
    <property type="match status" value="1"/>
</dbReference>
<protein>
    <submittedName>
        <fullName evidence="4">Efflux transporter, outer membrane factor (OMF) lipoprotein, NodT family</fullName>
    </submittedName>
</protein>
<comment type="similarity">
    <text evidence="1 2">Belongs to the outer membrane factor (OMF) (TC 1.B.17) family.</text>
</comment>
<dbReference type="RefSeq" id="WP_092410953.1">
    <property type="nucleotide sequence ID" value="NZ_FOVF01000050.1"/>
</dbReference>
<accession>A0A1I5B4A6</accession>
<comment type="subcellular location">
    <subcellularLocation>
        <location evidence="2">Cell outer membrane</location>
        <topology evidence="2">Lipid-anchor</topology>
    </subcellularLocation>
</comment>
<dbReference type="Pfam" id="PF02321">
    <property type="entry name" value="OEP"/>
    <property type="match status" value="2"/>
</dbReference>
<keyword evidence="2" id="KW-0472">Membrane</keyword>
<dbReference type="Gene3D" id="1.20.1600.10">
    <property type="entry name" value="Outer membrane efflux proteins (OEP)"/>
    <property type="match status" value="1"/>
</dbReference>
<feature type="coiled-coil region" evidence="3">
    <location>
        <begin position="163"/>
        <end position="190"/>
    </location>
</feature>
<evidence type="ECO:0000256" key="2">
    <source>
        <dbReference type="RuleBase" id="RU362097"/>
    </source>
</evidence>
<name>A0A1I5B4A6_9GAMM</name>
<dbReference type="SUPFAM" id="SSF56954">
    <property type="entry name" value="Outer membrane efflux proteins (OEP)"/>
    <property type="match status" value="1"/>
</dbReference>
<keyword evidence="2" id="KW-0564">Palmitate</keyword>
<sequence length="500" mass="53241">MIFDRRRFRLFLAARAPLHTAVLVLPLLLGACAVGPDYRGAPAIDTGSGWTTATVDPGDSAGVEPALAQWWTTFGDPVLDRLVEAALKQNLDLRQAAARIAEVRALRDRAAGGYAPRIDAEVSVTRRRQSENGPLPIGVIPGIERDQTIREIGFDAAWEADLFGRTRRAVEAASARLEAAEAEADGLRTSVAAEVARTYLTLRGAQHELAVRQASLGILDQTLRLTQARIDAGDAPAGAIDSVQARRETVAASLPLIEARLRAASLGLGLLLGQLPESELALIDSPPPALSLLPMPVGERADLLRRRPDVRAAERRLAAASADIGVATAELFPHLGIGASGGFQSLETGNLFDAGSQTFALVPMLSWRIFDGGRVRAEIHASEARQQQAALAYESSVLAALGDAERALGTYYLDLDALRLQVTAVASSRRSHERAGLRYRAGDITLAELLAEEANLRDAEDAHARLQTAAAIDLVALFKALGGGWSPSRQSAAEQASAQR</sequence>
<dbReference type="InterPro" id="IPR003423">
    <property type="entry name" value="OMP_efflux"/>
</dbReference>
<keyword evidence="2" id="KW-0812">Transmembrane</keyword>
<evidence type="ECO:0000256" key="3">
    <source>
        <dbReference type="SAM" id="Coils"/>
    </source>
</evidence>
<keyword evidence="5" id="KW-1185">Reference proteome</keyword>
<reference evidence="4 5" key="1">
    <citation type="submission" date="2016-10" db="EMBL/GenBank/DDBJ databases">
        <authorList>
            <person name="de Groot N.N."/>
        </authorList>
    </citation>
    <scope>NUCLEOTIDE SEQUENCE [LARGE SCALE GENOMIC DNA]</scope>
    <source>
        <strain evidence="4 5">CGMCC 1.7659</strain>
    </source>
</reference>
<proteinExistence type="inferred from homology"/>